<organism evidence="2 3">
    <name type="scientific">Dictyobacter kobayashii</name>
    <dbReference type="NCBI Taxonomy" id="2014872"/>
    <lineage>
        <taxon>Bacteria</taxon>
        <taxon>Bacillati</taxon>
        <taxon>Chloroflexota</taxon>
        <taxon>Ktedonobacteria</taxon>
        <taxon>Ktedonobacterales</taxon>
        <taxon>Dictyobacteraceae</taxon>
        <taxon>Dictyobacter</taxon>
    </lineage>
</organism>
<accession>A0A402AK91</accession>
<dbReference type="EMBL" id="BIFS01000001">
    <property type="protein sequence ID" value="GCE19546.1"/>
    <property type="molecule type" value="Genomic_DNA"/>
</dbReference>
<feature type="compositionally biased region" description="Basic and acidic residues" evidence="1">
    <location>
        <begin position="82"/>
        <end position="99"/>
    </location>
</feature>
<dbReference type="AlphaFoldDB" id="A0A402AK91"/>
<keyword evidence="3" id="KW-1185">Reference proteome</keyword>
<evidence type="ECO:0000256" key="1">
    <source>
        <dbReference type="SAM" id="MobiDB-lite"/>
    </source>
</evidence>
<dbReference type="RefSeq" id="WP_126551401.1">
    <property type="nucleotide sequence ID" value="NZ_BIFS01000001.1"/>
</dbReference>
<protein>
    <submittedName>
        <fullName evidence="2">Uncharacterized protein</fullName>
    </submittedName>
</protein>
<evidence type="ECO:0000313" key="3">
    <source>
        <dbReference type="Proteomes" id="UP000287188"/>
    </source>
</evidence>
<reference evidence="3" key="1">
    <citation type="submission" date="2018-12" db="EMBL/GenBank/DDBJ databases">
        <title>Tengunoibacter tsumagoiensis gen. nov., sp. nov., Dictyobacter kobayashii sp. nov., D. alpinus sp. nov., and D. joshuensis sp. nov. and description of Dictyobacteraceae fam. nov. within the order Ktedonobacterales isolated from Tengu-no-mugimeshi.</title>
        <authorList>
            <person name="Wang C.M."/>
            <person name="Zheng Y."/>
            <person name="Sakai Y."/>
            <person name="Toyoda A."/>
            <person name="Minakuchi Y."/>
            <person name="Abe K."/>
            <person name="Yokota A."/>
            <person name="Yabe S."/>
        </authorList>
    </citation>
    <scope>NUCLEOTIDE SEQUENCE [LARGE SCALE GENOMIC DNA]</scope>
    <source>
        <strain evidence="3">Uno11</strain>
    </source>
</reference>
<evidence type="ECO:0000313" key="2">
    <source>
        <dbReference type="EMBL" id="GCE19546.1"/>
    </source>
</evidence>
<dbReference type="Proteomes" id="UP000287188">
    <property type="component" value="Unassembled WGS sequence"/>
</dbReference>
<proteinExistence type="predicted"/>
<feature type="region of interest" description="Disordered" evidence="1">
    <location>
        <begin position="71"/>
        <end position="99"/>
    </location>
</feature>
<name>A0A402AK91_9CHLR</name>
<comment type="caution">
    <text evidence="2">The sequence shown here is derived from an EMBL/GenBank/DDBJ whole genome shotgun (WGS) entry which is preliminary data.</text>
</comment>
<sequence length="99" mass="11094">MNNDSSIEITNLEELANMPLSEIVEPQDLNLPSIHSQDLALPYDYIDELIQRGLIGEGQWPLDIDIDSKLLEGPTISPFEQGKSEPETPAREQDSDFGR</sequence>
<gene>
    <name evidence="2" type="ORF">KDK_33460</name>
</gene>